<feature type="domain" description="HTH luxR-type" evidence="2">
    <location>
        <begin position="163"/>
        <end position="228"/>
    </location>
</feature>
<evidence type="ECO:0000259" key="2">
    <source>
        <dbReference type="PROSITE" id="PS50043"/>
    </source>
</evidence>
<dbReference type="PRINTS" id="PR00038">
    <property type="entry name" value="HTHLUXR"/>
</dbReference>
<name>A0A1J5SGI6_9ZZZZ</name>
<dbReference type="AlphaFoldDB" id="A0A1J5SGI6"/>
<comment type="caution">
    <text evidence="4">The sequence shown here is derived from an EMBL/GenBank/DDBJ whole genome shotgun (WGS) entry which is preliminary data.</text>
</comment>
<reference evidence="4" key="1">
    <citation type="submission" date="2016-10" db="EMBL/GenBank/DDBJ databases">
        <title>Sequence of Gallionella enrichment culture.</title>
        <authorList>
            <person name="Poehlein A."/>
            <person name="Muehling M."/>
            <person name="Daniel R."/>
        </authorList>
    </citation>
    <scope>NUCLEOTIDE SEQUENCE</scope>
</reference>
<dbReference type="GO" id="GO:0003677">
    <property type="term" value="F:DNA binding"/>
    <property type="evidence" value="ECO:0007669"/>
    <property type="project" value="UniProtKB-KW"/>
</dbReference>
<dbReference type="PROSITE" id="PS50110">
    <property type="entry name" value="RESPONSE_REGULATORY"/>
    <property type="match status" value="1"/>
</dbReference>
<dbReference type="SUPFAM" id="SSF46894">
    <property type="entry name" value="C-terminal effector domain of the bipartite response regulators"/>
    <property type="match status" value="1"/>
</dbReference>
<protein>
    <submittedName>
        <fullName evidence="4">Transcriptional regulatory protein DegU</fullName>
    </submittedName>
</protein>
<evidence type="ECO:0000256" key="1">
    <source>
        <dbReference type="ARBA" id="ARBA00023125"/>
    </source>
</evidence>
<dbReference type="InterPro" id="IPR011006">
    <property type="entry name" value="CheY-like_superfamily"/>
</dbReference>
<dbReference type="SUPFAM" id="SSF52172">
    <property type="entry name" value="CheY-like"/>
    <property type="match status" value="1"/>
</dbReference>
<dbReference type="EMBL" id="MLJW01000068">
    <property type="protein sequence ID" value="OIR03160.1"/>
    <property type="molecule type" value="Genomic_DNA"/>
</dbReference>
<dbReference type="CDD" id="cd06170">
    <property type="entry name" value="LuxR_C_like"/>
    <property type="match status" value="1"/>
</dbReference>
<dbReference type="Pfam" id="PF00196">
    <property type="entry name" value="GerE"/>
    <property type="match status" value="1"/>
</dbReference>
<evidence type="ECO:0000259" key="3">
    <source>
        <dbReference type="PROSITE" id="PS50110"/>
    </source>
</evidence>
<dbReference type="PROSITE" id="PS51257">
    <property type="entry name" value="PROKAR_LIPOPROTEIN"/>
    <property type="match status" value="1"/>
</dbReference>
<dbReference type="InterPro" id="IPR039420">
    <property type="entry name" value="WalR-like"/>
</dbReference>
<accession>A0A1J5SGI6</accession>
<keyword evidence="1" id="KW-0238">DNA-binding</keyword>
<dbReference type="InterPro" id="IPR016032">
    <property type="entry name" value="Sig_transdc_resp-reg_C-effctor"/>
</dbReference>
<evidence type="ECO:0000313" key="4">
    <source>
        <dbReference type="EMBL" id="OIR03160.1"/>
    </source>
</evidence>
<dbReference type="PANTHER" id="PTHR43214:SF38">
    <property type="entry name" value="NITRATE_NITRITE RESPONSE REGULATOR PROTEIN NARL"/>
    <property type="match status" value="1"/>
</dbReference>
<gene>
    <name evidence="4" type="primary">degU_13</name>
    <name evidence="4" type="ORF">GALL_146790</name>
</gene>
<dbReference type="PANTHER" id="PTHR43214">
    <property type="entry name" value="TWO-COMPONENT RESPONSE REGULATOR"/>
    <property type="match status" value="1"/>
</dbReference>
<dbReference type="GO" id="GO:0000160">
    <property type="term" value="P:phosphorelay signal transduction system"/>
    <property type="evidence" value="ECO:0007669"/>
    <property type="project" value="InterPro"/>
</dbReference>
<dbReference type="GO" id="GO:0006355">
    <property type="term" value="P:regulation of DNA-templated transcription"/>
    <property type="evidence" value="ECO:0007669"/>
    <property type="project" value="InterPro"/>
</dbReference>
<dbReference type="PROSITE" id="PS50043">
    <property type="entry name" value="HTH_LUXR_2"/>
    <property type="match status" value="1"/>
</dbReference>
<dbReference type="SMART" id="SM00421">
    <property type="entry name" value="HTH_LUXR"/>
    <property type="match status" value="1"/>
</dbReference>
<proteinExistence type="predicted"/>
<dbReference type="InterPro" id="IPR001789">
    <property type="entry name" value="Sig_transdc_resp-reg_receiver"/>
</dbReference>
<dbReference type="PROSITE" id="PS00622">
    <property type="entry name" value="HTH_LUXR_1"/>
    <property type="match status" value="1"/>
</dbReference>
<feature type="domain" description="Response regulatory" evidence="3">
    <location>
        <begin position="14"/>
        <end position="127"/>
    </location>
</feature>
<sequence length="253" mass="28694">MKFTSYENLDTVSSLMFASACKASTARYKEELSGIARMFHVNSFELLKEDLVQIEPEMLLLDFDLPKLNGVRGVSELRRLCPKTNIVVFHDHATDEDEWFLFKAGVRGCCPTNIEGSSLKMMVEAVSNGELWIRRKFLSRLLAQMEQRQVKEQAKHGDQHPDIHGLLAQLTDREYEIAVRIGNGESNKQIAYSLEITERTVKAHLTNIFEKLGVTDRLNVALMMSAEKRQGRNGSRVRKESNVVHLAVLSAQS</sequence>
<organism evidence="4">
    <name type="scientific">mine drainage metagenome</name>
    <dbReference type="NCBI Taxonomy" id="410659"/>
    <lineage>
        <taxon>unclassified sequences</taxon>
        <taxon>metagenomes</taxon>
        <taxon>ecological metagenomes</taxon>
    </lineage>
</organism>
<dbReference type="Gene3D" id="3.40.50.2300">
    <property type="match status" value="1"/>
</dbReference>
<dbReference type="InterPro" id="IPR000792">
    <property type="entry name" value="Tscrpt_reg_LuxR_C"/>
</dbReference>